<keyword evidence="3 8" id="KW-0819">tRNA processing</keyword>
<feature type="binding site" evidence="8">
    <location>
        <position position="117"/>
    </location>
    <ligand>
        <name>Fe cation</name>
        <dbReference type="ChEBI" id="CHEBI:24875"/>
    </ligand>
</feature>
<evidence type="ECO:0000256" key="5">
    <source>
        <dbReference type="ARBA" id="ARBA00023004"/>
    </source>
</evidence>
<evidence type="ECO:0000256" key="1">
    <source>
        <dbReference type="ARBA" id="ARBA00022490"/>
    </source>
</evidence>
<comment type="function">
    <text evidence="8">Required for the formation of a threonylcarbamoyl group on adenosine at position 37 (t(6)A37) in tRNAs that read codons beginning with adenine. Is involved in the transfer of the threonylcarbamoyl moiety of threonylcarbamoyl-AMP (TC-AMP) to the N6 group of A37, together with TsaE and TsaB. TsaD likely plays a direct catalytic role in this reaction.</text>
</comment>
<accession>A0A956M0F7</accession>
<evidence type="ECO:0000256" key="7">
    <source>
        <dbReference type="ARBA" id="ARBA00048117"/>
    </source>
</evidence>
<feature type="binding site" evidence="8">
    <location>
        <position position="121"/>
    </location>
    <ligand>
        <name>Fe cation</name>
        <dbReference type="ChEBI" id="CHEBI:24875"/>
    </ligand>
</feature>
<dbReference type="NCBIfam" id="TIGR03723">
    <property type="entry name" value="T6A_TsaD_YgjD"/>
    <property type="match status" value="1"/>
</dbReference>
<feature type="binding site" evidence="8">
    <location>
        <position position="173"/>
    </location>
    <ligand>
        <name>substrate</name>
    </ligand>
</feature>
<dbReference type="InterPro" id="IPR022450">
    <property type="entry name" value="TsaD"/>
</dbReference>
<dbReference type="InterPro" id="IPR043129">
    <property type="entry name" value="ATPase_NBD"/>
</dbReference>
<dbReference type="Gene3D" id="3.30.420.40">
    <property type="match status" value="2"/>
</dbReference>
<dbReference type="GO" id="GO:0005506">
    <property type="term" value="F:iron ion binding"/>
    <property type="evidence" value="ECO:0007669"/>
    <property type="project" value="UniProtKB-UniRule"/>
</dbReference>
<feature type="domain" description="Gcp-like" evidence="9">
    <location>
        <begin position="30"/>
        <end position="322"/>
    </location>
</feature>
<dbReference type="HAMAP" id="MF_01445">
    <property type="entry name" value="TsaD"/>
    <property type="match status" value="1"/>
</dbReference>
<dbReference type="PANTHER" id="PTHR11735:SF6">
    <property type="entry name" value="TRNA N6-ADENOSINE THREONYLCARBAMOYLTRANSFERASE, MITOCHONDRIAL"/>
    <property type="match status" value="1"/>
</dbReference>
<keyword evidence="5 8" id="KW-0408">Iron</keyword>
<dbReference type="SUPFAM" id="SSF53067">
    <property type="entry name" value="Actin-like ATPase domain"/>
    <property type="match status" value="1"/>
</dbReference>
<evidence type="ECO:0000256" key="8">
    <source>
        <dbReference type="HAMAP-Rule" id="MF_01445"/>
    </source>
</evidence>
<dbReference type="Pfam" id="PF00814">
    <property type="entry name" value="TsaD"/>
    <property type="match status" value="1"/>
</dbReference>
<keyword evidence="4 8" id="KW-0479">Metal-binding</keyword>
<proteinExistence type="inferred from homology"/>
<keyword evidence="6 8" id="KW-0012">Acyltransferase</keyword>
<dbReference type="PRINTS" id="PR00789">
    <property type="entry name" value="OSIALOPTASE"/>
</dbReference>
<evidence type="ECO:0000256" key="6">
    <source>
        <dbReference type="ARBA" id="ARBA00023315"/>
    </source>
</evidence>
<dbReference type="GO" id="GO:0061711">
    <property type="term" value="F:tRNA N(6)-L-threonylcarbamoyladenine synthase activity"/>
    <property type="evidence" value="ECO:0007669"/>
    <property type="project" value="UniProtKB-EC"/>
</dbReference>
<reference evidence="10" key="1">
    <citation type="submission" date="2020-04" db="EMBL/GenBank/DDBJ databases">
        <authorList>
            <person name="Zhang T."/>
        </authorList>
    </citation>
    <scope>NUCLEOTIDE SEQUENCE</scope>
    <source>
        <strain evidence="10">HKST-UBA01</strain>
    </source>
</reference>
<dbReference type="AlphaFoldDB" id="A0A956M0F7"/>
<dbReference type="GO" id="GO:0005737">
    <property type="term" value="C:cytoplasm"/>
    <property type="evidence" value="ECO:0007669"/>
    <property type="project" value="UniProtKB-SubCell"/>
</dbReference>
<dbReference type="Proteomes" id="UP000697710">
    <property type="component" value="Unassembled WGS sequence"/>
</dbReference>
<evidence type="ECO:0000256" key="4">
    <source>
        <dbReference type="ARBA" id="ARBA00022723"/>
    </source>
</evidence>
<keyword evidence="1 8" id="KW-0963">Cytoplasm</keyword>
<comment type="similarity">
    <text evidence="8">Belongs to the KAE1 / TsaD family.</text>
</comment>
<dbReference type="FunFam" id="3.30.420.40:FF:000040">
    <property type="entry name" value="tRNA N6-adenosine threonylcarbamoyltransferase"/>
    <property type="match status" value="1"/>
</dbReference>
<dbReference type="GO" id="GO:0002949">
    <property type="term" value="P:tRNA threonylcarbamoyladenosine modification"/>
    <property type="evidence" value="ECO:0007669"/>
    <property type="project" value="UniProtKB-UniRule"/>
</dbReference>
<evidence type="ECO:0000313" key="11">
    <source>
        <dbReference type="Proteomes" id="UP000697710"/>
    </source>
</evidence>
<gene>
    <name evidence="8 10" type="primary">tsaD</name>
    <name evidence="10" type="ORF">KC729_15245</name>
</gene>
<protein>
    <recommendedName>
        <fullName evidence="8">tRNA N6-adenosine threonylcarbamoyltransferase</fullName>
        <ecNumber evidence="8">2.3.1.234</ecNumber>
    </recommendedName>
    <alternativeName>
        <fullName evidence="8">N6-L-threonylcarbamoyladenine synthase</fullName>
        <shortName evidence="8">t(6)A synthase</shortName>
    </alternativeName>
    <alternativeName>
        <fullName evidence="8">t(6)A37 threonylcarbamoyladenosine biosynthesis protein TsaD</fullName>
    </alternativeName>
    <alternativeName>
        <fullName evidence="8">tRNA threonylcarbamoyladenosine biosynthesis protein TsaD</fullName>
    </alternativeName>
</protein>
<name>A0A956M0F7_UNCEI</name>
<evidence type="ECO:0000256" key="2">
    <source>
        <dbReference type="ARBA" id="ARBA00022679"/>
    </source>
</evidence>
<dbReference type="EC" id="2.3.1.234" evidence="8"/>
<dbReference type="InterPro" id="IPR000905">
    <property type="entry name" value="Gcp-like_dom"/>
</dbReference>
<dbReference type="PANTHER" id="PTHR11735">
    <property type="entry name" value="TRNA N6-ADENOSINE THREONYLCARBAMOYLTRANSFERASE"/>
    <property type="match status" value="1"/>
</dbReference>
<dbReference type="InterPro" id="IPR017861">
    <property type="entry name" value="KAE1/TsaD"/>
</dbReference>
<feature type="binding site" evidence="8">
    <location>
        <position position="316"/>
    </location>
    <ligand>
        <name>Fe cation</name>
        <dbReference type="ChEBI" id="CHEBI:24875"/>
    </ligand>
</feature>
<comment type="cofactor">
    <cofactor evidence="8">
        <name>Fe(2+)</name>
        <dbReference type="ChEBI" id="CHEBI:29033"/>
    </cofactor>
    <text evidence="8">Binds 1 Fe(2+) ion per subunit.</text>
</comment>
<feature type="binding site" evidence="8">
    <location>
        <position position="190"/>
    </location>
    <ligand>
        <name>substrate</name>
    </ligand>
</feature>
<organism evidence="10 11">
    <name type="scientific">Eiseniibacteriota bacterium</name>
    <dbReference type="NCBI Taxonomy" id="2212470"/>
    <lineage>
        <taxon>Bacteria</taxon>
        <taxon>Candidatus Eiseniibacteriota</taxon>
    </lineage>
</organism>
<dbReference type="EMBL" id="JAGQHR010000555">
    <property type="protein sequence ID" value="MCA9729045.1"/>
    <property type="molecule type" value="Genomic_DNA"/>
</dbReference>
<evidence type="ECO:0000313" key="10">
    <source>
        <dbReference type="EMBL" id="MCA9729045.1"/>
    </source>
</evidence>
<evidence type="ECO:0000256" key="3">
    <source>
        <dbReference type="ARBA" id="ARBA00022694"/>
    </source>
</evidence>
<sequence length="351" mass="36901">MPAFTETDLVLAIETSCDDTCASVVRGDSTVLSSVVSSQGIHAEYVGVVPELASREHARLVLPAVRQALDQAGCSLDDIAAFAATRGPGLIGCLLVGMATAKGLSLARNRPFVGINHIDGHLAAIRAERVFDPPYVALVASGGHTELMVARSDGTPAQVLGATRDDAAGEAFDKVAKLLGLGFPGGPVVDRLAKEGNPEAIGFPRAWLGLDRGRLDFDFSFSGLKTAVKLHVERHPLAEDEATRARQLADVCASFQEAVVDVLIGKMEAAARHHGIDRLLLAGGVACNSRLRARTTELAERLGGEAAYARPALCGDNAAMIGLVAVRRLRAGERDPLELPAVANLDDLVRV</sequence>
<comment type="subcellular location">
    <subcellularLocation>
        <location evidence="8">Cytoplasm</location>
    </subcellularLocation>
</comment>
<dbReference type="NCBIfam" id="TIGR00329">
    <property type="entry name" value="gcp_kae1"/>
    <property type="match status" value="1"/>
</dbReference>
<feature type="binding site" evidence="8">
    <location>
        <position position="186"/>
    </location>
    <ligand>
        <name>substrate</name>
    </ligand>
</feature>
<evidence type="ECO:0000259" key="9">
    <source>
        <dbReference type="Pfam" id="PF00814"/>
    </source>
</evidence>
<feature type="binding site" evidence="8">
    <location>
        <position position="288"/>
    </location>
    <ligand>
        <name>substrate</name>
    </ligand>
</feature>
<reference evidence="10" key="2">
    <citation type="journal article" date="2021" name="Microbiome">
        <title>Successional dynamics and alternative stable states in a saline activated sludge microbial community over 9 years.</title>
        <authorList>
            <person name="Wang Y."/>
            <person name="Ye J."/>
            <person name="Ju F."/>
            <person name="Liu L."/>
            <person name="Boyd J.A."/>
            <person name="Deng Y."/>
            <person name="Parks D.H."/>
            <person name="Jiang X."/>
            <person name="Yin X."/>
            <person name="Woodcroft B.J."/>
            <person name="Tyson G.W."/>
            <person name="Hugenholtz P."/>
            <person name="Polz M.F."/>
            <person name="Zhang T."/>
        </authorList>
    </citation>
    <scope>NUCLEOTIDE SEQUENCE</scope>
    <source>
        <strain evidence="10">HKST-UBA01</strain>
    </source>
</reference>
<comment type="caution">
    <text evidence="10">The sequence shown here is derived from an EMBL/GenBank/DDBJ whole genome shotgun (WGS) entry which is preliminary data.</text>
</comment>
<dbReference type="CDD" id="cd24133">
    <property type="entry name" value="ASKHA_NBD_TsaD_bac"/>
    <property type="match status" value="1"/>
</dbReference>
<keyword evidence="2 8" id="KW-0808">Transferase</keyword>
<feature type="binding site" evidence="8">
    <location>
        <begin position="139"/>
        <end position="143"/>
    </location>
    <ligand>
        <name>substrate</name>
    </ligand>
</feature>
<comment type="catalytic activity">
    <reaction evidence="7 8">
        <text>L-threonylcarbamoyladenylate + adenosine(37) in tRNA = N(6)-L-threonylcarbamoyladenosine(37) in tRNA + AMP + H(+)</text>
        <dbReference type="Rhea" id="RHEA:37059"/>
        <dbReference type="Rhea" id="RHEA-COMP:10162"/>
        <dbReference type="Rhea" id="RHEA-COMP:10163"/>
        <dbReference type="ChEBI" id="CHEBI:15378"/>
        <dbReference type="ChEBI" id="CHEBI:73682"/>
        <dbReference type="ChEBI" id="CHEBI:74411"/>
        <dbReference type="ChEBI" id="CHEBI:74418"/>
        <dbReference type="ChEBI" id="CHEBI:456215"/>
        <dbReference type="EC" id="2.3.1.234"/>
    </reaction>
</comment>